<dbReference type="GO" id="GO:0006355">
    <property type="term" value="P:regulation of DNA-templated transcription"/>
    <property type="evidence" value="ECO:0007669"/>
    <property type="project" value="InterPro"/>
</dbReference>
<reference evidence="2 3" key="1">
    <citation type="submission" date="2019-06" db="EMBL/GenBank/DDBJ databases">
        <title>Sequencing the genomes of 1000 actinobacteria strains.</title>
        <authorList>
            <person name="Klenk H.-P."/>
        </authorList>
    </citation>
    <scope>NUCLEOTIDE SEQUENCE [LARGE SCALE GENOMIC DNA]</scope>
    <source>
        <strain evidence="2 3">DSM 18082</strain>
    </source>
</reference>
<dbReference type="RefSeq" id="WP_141787629.1">
    <property type="nucleotide sequence ID" value="NZ_BAAAKX010000004.1"/>
</dbReference>
<evidence type="ECO:0000259" key="1">
    <source>
        <dbReference type="SMART" id="SM00421"/>
    </source>
</evidence>
<dbReference type="AlphaFoldDB" id="A0A542ZH08"/>
<comment type="caution">
    <text evidence="2">The sequence shown here is derived from an EMBL/GenBank/DDBJ whole genome shotgun (WGS) entry which is preliminary data.</text>
</comment>
<dbReference type="Gene3D" id="1.10.10.10">
    <property type="entry name" value="Winged helix-like DNA-binding domain superfamily/Winged helix DNA-binding domain"/>
    <property type="match status" value="1"/>
</dbReference>
<evidence type="ECO:0000313" key="3">
    <source>
        <dbReference type="Proteomes" id="UP000319514"/>
    </source>
</evidence>
<dbReference type="InterPro" id="IPR016032">
    <property type="entry name" value="Sig_transdc_resp-reg_C-effctor"/>
</dbReference>
<name>A0A542ZH08_9MICO</name>
<accession>A0A542ZH08</accession>
<dbReference type="InterPro" id="IPR036388">
    <property type="entry name" value="WH-like_DNA-bd_sf"/>
</dbReference>
<dbReference type="OrthoDB" id="3362530at2"/>
<feature type="domain" description="HTH luxR-type" evidence="1">
    <location>
        <begin position="187"/>
        <end position="244"/>
    </location>
</feature>
<sequence>MDGLKVPHEWAAIVEATARLRQSASRAIGASVHGSMQAIPPDEISLEELQLLGRNGDEARERLPFVERHASHSVWALSPDPADPRALQAAATERSRARGLDMRMVLDLAAVQGGPVAGSREHLDRVLVAPVFLHVILVDQRAVILEGPRLDTHGTSCWLLPEPEVVQAALALWESTLSHAAPLPEHVVQLTERQRAIANLLLHGHTDAAIARQIGVSVRTVASEVRQLMHATGSSTRYQTAMRLFGR</sequence>
<keyword evidence="3" id="KW-1185">Reference proteome</keyword>
<dbReference type="Proteomes" id="UP000319514">
    <property type="component" value="Unassembled WGS sequence"/>
</dbReference>
<dbReference type="InterPro" id="IPR000792">
    <property type="entry name" value="Tscrpt_reg_LuxR_C"/>
</dbReference>
<dbReference type="Pfam" id="PF00196">
    <property type="entry name" value="GerE"/>
    <property type="match status" value="1"/>
</dbReference>
<dbReference type="GO" id="GO:0003677">
    <property type="term" value="F:DNA binding"/>
    <property type="evidence" value="ECO:0007669"/>
    <property type="project" value="InterPro"/>
</dbReference>
<dbReference type="SUPFAM" id="SSF46894">
    <property type="entry name" value="C-terminal effector domain of the bipartite response regulators"/>
    <property type="match status" value="1"/>
</dbReference>
<gene>
    <name evidence="2" type="ORF">FB474_0995</name>
</gene>
<protein>
    <submittedName>
        <fullName evidence="2">Regulatory LuxR family protein</fullName>
    </submittedName>
</protein>
<evidence type="ECO:0000313" key="2">
    <source>
        <dbReference type="EMBL" id="TQL59633.1"/>
    </source>
</evidence>
<dbReference type="EMBL" id="VFOQ01000001">
    <property type="protein sequence ID" value="TQL59633.1"/>
    <property type="molecule type" value="Genomic_DNA"/>
</dbReference>
<organism evidence="2 3">
    <name type="scientific">Oryzihumus leptocrescens</name>
    <dbReference type="NCBI Taxonomy" id="297536"/>
    <lineage>
        <taxon>Bacteria</taxon>
        <taxon>Bacillati</taxon>
        <taxon>Actinomycetota</taxon>
        <taxon>Actinomycetes</taxon>
        <taxon>Micrococcales</taxon>
        <taxon>Intrasporangiaceae</taxon>
        <taxon>Oryzihumus</taxon>
    </lineage>
</organism>
<proteinExistence type="predicted"/>
<dbReference type="SMART" id="SM00421">
    <property type="entry name" value="HTH_LUXR"/>
    <property type="match status" value="1"/>
</dbReference>